<proteinExistence type="predicted"/>
<dbReference type="OrthoDB" id="65624at2"/>
<protein>
    <submittedName>
        <fullName evidence="2">Methyltransferase domain-containing protein</fullName>
    </submittedName>
</protein>
<name>A0A1H4T837_9MICO</name>
<accession>A0A1H4T837</accession>
<dbReference type="AlphaFoldDB" id="A0A1H4T837"/>
<dbReference type="EMBL" id="FNRY01000002">
    <property type="protein sequence ID" value="SEC52271.1"/>
    <property type="molecule type" value="Genomic_DNA"/>
</dbReference>
<dbReference type="GO" id="GO:0032259">
    <property type="term" value="P:methylation"/>
    <property type="evidence" value="ECO:0007669"/>
    <property type="project" value="UniProtKB-KW"/>
</dbReference>
<reference evidence="2 3" key="1">
    <citation type="submission" date="2016-10" db="EMBL/GenBank/DDBJ databases">
        <authorList>
            <person name="de Groot N.N."/>
        </authorList>
    </citation>
    <scope>NUCLEOTIDE SEQUENCE [LARGE SCALE GENOMIC DNA]</scope>
    <source>
        <strain evidence="2 3">DSM 21799</strain>
    </source>
</reference>
<keyword evidence="2" id="KW-0489">Methyltransferase</keyword>
<dbReference type="SUPFAM" id="SSF53335">
    <property type="entry name" value="S-adenosyl-L-methionine-dependent methyltransferases"/>
    <property type="match status" value="1"/>
</dbReference>
<dbReference type="Proteomes" id="UP000199183">
    <property type="component" value="Unassembled WGS sequence"/>
</dbReference>
<dbReference type="STRING" id="640635.SAMN04489806_3122"/>
<evidence type="ECO:0000259" key="1">
    <source>
        <dbReference type="Pfam" id="PF08241"/>
    </source>
</evidence>
<dbReference type="Gene3D" id="3.40.50.150">
    <property type="entry name" value="Vaccinia Virus protein VP39"/>
    <property type="match status" value="1"/>
</dbReference>
<gene>
    <name evidence="2" type="ORF">SAMN04489806_3122</name>
</gene>
<keyword evidence="3" id="KW-1185">Reference proteome</keyword>
<sequence>MSRPEPRPVSWHELNRIRGRAVATATGTVLEVGAGSGDNFAHFAHDVTWIGLEPHAKSRAALERTAHALGHDRPVLAATAERIPLADATVDAVVATFVMCSVDDVAQALREFRRVLVPGGLLVLVDHVAAPAGTGTRLLQNFVSPVSRRVDKGCRWNRDITPEVERAGFSGMSVERYRMAALGGLLAVPCAVHMAHS</sequence>
<dbReference type="GO" id="GO:0008757">
    <property type="term" value="F:S-adenosylmethionine-dependent methyltransferase activity"/>
    <property type="evidence" value="ECO:0007669"/>
    <property type="project" value="InterPro"/>
</dbReference>
<dbReference type="Pfam" id="PF08241">
    <property type="entry name" value="Methyltransf_11"/>
    <property type="match status" value="1"/>
</dbReference>
<evidence type="ECO:0000313" key="2">
    <source>
        <dbReference type="EMBL" id="SEC52271.1"/>
    </source>
</evidence>
<feature type="domain" description="Methyltransferase type 11" evidence="1">
    <location>
        <begin position="30"/>
        <end position="124"/>
    </location>
</feature>
<organism evidence="2 3">
    <name type="scientific">Paramicrobacterium humi</name>
    <dbReference type="NCBI Taxonomy" id="640635"/>
    <lineage>
        <taxon>Bacteria</taxon>
        <taxon>Bacillati</taxon>
        <taxon>Actinomycetota</taxon>
        <taxon>Actinomycetes</taxon>
        <taxon>Micrococcales</taxon>
        <taxon>Microbacteriaceae</taxon>
        <taxon>Paramicrobacterium</taxon>
    </lineage>
</organism>
<dbReference type="CDD" id="cd02440">
    <property type="entry name" value="AdoMet_MTases"/>
    <property type="match status" value="1"/>
</dbReference>
<evidence type="ECO:0000313" key="3">
    <source>
        <dbReference type="Proteomes" id="UP000199183"/>
    </source>
</evidence>
<dbReference type="RefSeq" id="WP_091187556.1">
    <property type="nucleotide sequence ID" value="NZ_FNRY01000002.1"/>
</dbReference>
<dbReference type="InterPro" id="IPR013216">
    <property type="entry name" value="Methyltransf_11"/>
</dbReference>
<dbReference type="PANTHER" id="PTHR45036:SF1">
    <property type="entry name" value="METHYLTRANSFERASE LIKE 7A"/>
    <property type="match status" value="1"/>
</dbReference>
<dbReference type="PANTHER" id="PTHR45036">
    <property type="entry name" value="METHYLTRANSFERASE LIKE 7B"/>
    <property type="match status" value="1"/>
</dbReference>
<dbReference type="InterPro" id="IPR029063">
    <property type="entry name" value="SAM-dependent_MTases_sf"/>
</dbReference>
<dbReference type="InterPro" id="IPR052356">
    <property type="entry name" value="Thiol_S-MT"/>
</dbReference>
<keyword evidence="2" id="KW-0808">Transferase</keyword>